<dbReference type="RefSeq" id="WP_200345374.1">
    <property type="nucleotide sequence ID" value="NZ_NRSJ01000008.1"/>
</dbReference>
<comment type="caution">
    <text evidence="6">The sequence shown here is derived from an EMBL/GenBank/DDBJ whole genome shotgun (WGS) entry which is preliminary data.</text>
</comment>
<dbReference type="GO" id="GO:0071766">
    <property type="term" value="P:Actinobacterium-type cell wall biogenesis"/>
    <property type="evidence" value="ECO:0007669"/>
    <property type="project" value="UniProtKB-ARBA"/>
</dbReference>
<dbReference type="InterPro" id="IPR036736">
    <property type="entry name" value="ACP-like_sf"/>
</dbReference>
<dbReference type="PROSITE" id="PS50075">
    <property type="entry name" value="CARRIER"/>
    <property type="match status" value="1"/>
</dbReference>
<keyword evidence="7" id="KW-1185">Reference proteome</keyword>
<feature type="transmembrane region" description="Helical" evidence="4">
    <location>
        <begin position="729"/>
        <end position="748"/>
    </location>
</feature>
<dbReference type="SUPFAM" id="SSF69593">
    <property type="entry name" value="Glycerol-3-phosphate (1)-acyltransferase"/>
    <property type="match status" value="1"/>
</dbReference>
<evidence type="ECO:0000256" key="3">
    <source>
        <dbReference type="SAM" id="MobiDB-lite"/>
    </source>
</evidence>
<dbReference type="Proteomes" id="UP001296776">
    <property type="component" value="Unassembled WGS sequence"/>
</dbReference>
<dbReference type="InterPro" id="IPR042099">
    <property type="entry name" value="ANL_N_sf"/>
</dbReference>
<dbReference type="InterPro" id="IPR045851">
    <property type="entry name" value="AMP-bd_C_sf"/>
</dbReference>
<dbReference type="PROSITE" id="PS00455">
    <property type="entry name" value="AMP_BINDING"/>
    <property type="match status" value="1"/>
</dbReference>
<dbReference type="PANTHER" id="PTHR22754:SF32">
    <property type="entry name" value="DISCO-INTERACTING PROTEIN 2"/>
    <property type="match status" value="1"/>
</dbReference>
<evidence type="ECO:0000256" key="2">
    <source>
        <dbReference type="ARBA" id="ARBA00022598"/>
    </source>
</evidence>
<dbReference type="Pfam" id="PF00550">
    <property type="entry name" value="PP-binding"/>
    <property type="match status" value="1"/>
</dbReference>
<organism evidence="6 7">
    <name type="scientific">Halochromatium glycolicum</name>
    <dbReference type="NCBI Taxonomy" id="85075"/>
    <lineage>
        <taxon>Bacteria</taxon>
        <taxon>Pseudomonadati</taxon>
        <taxon>Pseudomonadota</taxon>
        <taxon>Gammaproteobacteria</taxon>
        <taxon>Chromatiales</taxon>
        <taxon>Chromatiaceae</taxon>
        <taxon>Halochromatium</taxon>
    </lineage>
</organism>
<keyword evidence="2" id="KW-0436">Ligase</keyword>
<accession>A0AAJ0X8U1</accession>
<dbReference type="EMBL" id="NRSJ01000008">
    <property type="protein sequence ID" value="MBK1704194.1"/>
    <property type="molecule type" value="Genomic_DNA"/>
</dbReference>
<evidence type="ECO:0000259" key="5">
    <source>
        <dbReference type="PROSITE" id="PS50075"/>
    </source>
</evidence>
<evidence type="ECO:0000313" key="7">
    <source>
        <dbReference type="Proteomes" id="UP001296776"/>
    </source>
</evidence>
<gene>
    <name evidence="6" type="ORF">CKO40_06435</name>
</gene>
<dbReference type="InterPro" id="IPR000873">
    <property type="entry name" value="AMP-dep_synth/lig_dom"/>
</dbReference>
<dbReference type="SUPFAM" id="SSF56801">
    <property type="entry name" value="Acetyl-CoA synthetase-like"/>
    <property type="match status" value="1"/>
</dbReference>
<feature type="transmembrane region" description="Helical" evidence="4">
    <location>
        <begin position="760"/>
        <end position="783"/>
    </location>
</feature>
<feature type="compositionally biased region" description="Basic and acidic residues" evidence="3">
    <location>
        <begin position="26"/>
        <end position="45"/>
    </location>
</feature>
<dbReference type="Pfam" id="PF01553">
    <property type="entry name" value="Acyltransferase"/>
    <property type="match status" value="1"/>
</dbReference>
<protein>
    <submittedName>
        <fullName evidence="6">Acyl-phosphate glycerol 3-phosphate acyltransferase</fullName>
    </submittedName>
</protein>
<feature type="compositionally biased region" description="Polar residues" evidence="3">
    <location>
        <begin position="1"/>
        <end position="16"/>
    </location>
</feature>
<feature type="compositionally biased region" description="Low complexity" evidence="3">
    <location>
        <begin position="127"/>
        <end position="143"/>
    </location>
</feature>
<dbReference type="Gene3D" id="1.10.1200.10">
    <property type="entry name" value="ACP-like"/>
    <property type="match status" value="1"/>
</dbReference>
<dbReference type="CDD" id="cd05931">
    <property type="entry name" value="FAAL"/>
    <property type="match status" value="1"/>
</dbReference>
<reference evidence="6" key="1">
    <citation type="submission" date="2017-08" db="EMBL/GenBank/DDBJ databases">
        <authorList>
            <person name="Imhoff J.F."/>
            <person name="Rahn T."/>
            <person name="Kuenzel S."/>
            <person name="Neulinger S.C."/>
        </authorList>
    </citation>
    <scope>NUCLEOTIDE SEQUENCE</scope>
    <source>
        <strain evidence="6">DSM 11080</strain>
    </source>
</reference>
<feature type="region of interest" description="Disordered" evidence="3">
    <location>
        <begin position="124"/>
        <end position="155"/>
    </location>
</feature>
<feature type="domain" description="Carrier" evidence="5">
    <location>
        <begin position="50"/>
        <end position="133"/>
    </location>
</feature>
<feature type="region of interest" description="Disordered" evidence="3">
    <location>
        <begin position="1"/>
        <end position="48"/>
    </location>
</feature>
<dbReference type="GO" id="GO:0070566">
    <property type="term" value="F:adenylyltransferase activity"/>
    <property type="evidence" value="ECO:0007669"/>
    <property type="project" value="TreeGrafter"/>
</dbReference>
<dbReference type="SMART" id="SM00563">
    <property type="entry name" value="PlsC"/>
    <property type="match status" value="1"/>
</dbReference>
<dbReference type="GO" id="GO:0006633">
    <property type="term" value="P:fatty acid biosynthetic process"/>
    <property type="evidence" value="ECO:0007669"/>
    <property type="project" value="TreeGrafter"/>
</dbReference>
<dbReference type="CDD" id="cd07989">
    <property type="entry name" value="LPLAT_AGPAT-like"/>
    <property type="match status" value="1"/>
</dbReference>
<dbReference type="GO" id="GO:0005886">
    <property type="term" value="C:plasma membrane"/>
    <property type="evidence" value="ECO:0007669"/>
    <property type="project" value="TreeGrafter"/>
</dbReference>
<proteinExistence type="inferred from homology"/>
<dbReference type="FunFam" id="3.40.50.12780:FF:000013">
    <property type="entry name" value="Long-chain-fatty-acid--AMP ligase FadD32"/>
    <property type="match status" value="1"/>
</dbReference>
<dbReference type="Gene3D" id="3.40.50.12780">
    <property type="entry name" value="N-terminal domain of ligase-like"/>
    <property type="match status" value="1"/>
</dbReference>
<dbReference type="InterPro" id="IPR040097">
    <property type="entry name" value="FAAL/FAAC"/>
</dbReference>
<dbReference type="GO" id="GO:0016746">
    <property type="term" value="F:acyltransferase activity"/>
    <property type="evidence" value="ECO:0007669"/>
    <property type="project" value="UniProtKB-KW"/>
</dbReference>
<evidence type="ECO:0000256" key="4">
    <source>
        <dbReference type="SAM" id="Phobius"/>
    </source>
</evidence>
<dbReference type="PANTHER" id="PTHR22754">
    <property type="entry name" value="DISCO-INTERACTING PROTEIN 2 DIP2 -RELATED"/>
    <property type="match status" value="1"/>
</dbReference>
<keyword evidence="4" id="KW-0812">Transmembrane</keyword>
<dbReference type="Gene3D" id="3.30.300.30">
    <property type="match status" value="1"/>
</dbReference>
<name>A0AAJ0X8U1_9GAMM</name>
<dbReference type="InterPro" id="IPR020845">
    <property type="entry name" value="AMP-binding_CS"/>
</dbReference>
<dbReference type="Pfam" id="PF00501">
    <property type="entry name" value="AMP-binding"/>
    <property type="match status" value="1"/>
</dbReference>
<comment type="similarity">
    <text evidence="1">Belongs to the ATP-dependent AMP-binding enzyme family.</text>
</comment>
<keyword evidence="6" id="KW-0012">Acyltransferase</keyword>
<sequence>MKTLSHGQSSQKQRANSGESEVSEGEAGKGHSGEGHSGEGRRDSAATDQQDIGEQVLALLRQFADESGITLAPGKIGLDTRLEADLGLDSIGRSELIARIERRLGARLPDEAVLAPTPRDLLKRLQPAPAGSSSAAAGIAASGHPEVAATSTDTDAPHALPSAVLTLPELLEWHTERAPERVHILLYEDAPDPRPITHAELHQAAARIAGGLQTCGLEAGRTVAVMLPTSFDYFASFFGILLAGGIPVPIYPPARPEQLEDHLRRHAGILDNAGAMVLITVPQALTVARLLRAQVPSLQGILQPGDLTEAAPITAAAARKPDDIAFLQYTSGSTGQPKGVVLSHADLLANIRAMCDAVAARPDDVFVSWLPLYHDMGLIGAWLGSLYFGVPLVSMSPLSFLARPRRWLEAIHRHRGTLSAAPNFAYELCLKRIRDADLAGLDLSCWRRALNGAEPVSAETLDRFAERFGRCGLSPDALAPVYGLAEAAVGLSFPPASRGPAIDCIDRERFTTAGRALPVPCDDPQATRVVSCGRALPGYAVRITAENGQALPERHEGQVWFQGPSATRGYYRNPAATAKLIREIDGERWHDTGDRGYLADGELYLTGRVKDLIIRGGRNLYPYELEQAIGELPGIRKGCVVAFAAPDPQRGSERLVLAAETRERDPARRTALAQHLRERAVEVLGLPPEEILLVPPRAIPKTSSGKLRRGSARERWAAGKLAAGAPKPFWQLLRVSAAALGAVALRFVQRLPARLYAGYAWLLFGLLAPPFWLGIIAAPSLVLRWRAARAGVALLRRLALVPLHVQGLERVPPPGQPFVLVANHQSYLDVGLLIQQIRRPLIFVAAAGLRTNPFIRWPMQRLDSLFVDRFDLLRSTEDMRRFQATLDAGRPLGFFPEGTFRQQPGLLPFRMGAFITAAGANVPVLPVSIQGSRALYPGNTFVPHWGRVRISIGEPLWPAGNDWQAAVQLRHDARAYIAAHCGEAAAPIGA</sequence>
<dbReference type="InterPro" id="IPR002123">
    <property type="entry name" value="Plipid/glycerol_acylTrfase"/>
</dbReference>
<dbReference type="InterPro" id="IPR009081">
    <property type="entry name" value="PP-bd_ACP"/>
</dbReference>
<dbReference type="SUPFAM" id="SSF47336">
    <property type="entry name" value="ACP-like"/>
    <property type="match status" value="1"/>
</dbReference>
<dbReference type="AlphaFoldDB" id="A0AAJ0X8U1"/>
<keyword evidence="6" id="KW-0808">Transferase</keyword>
<keyword evidence="4" id="KW-0472">Membrane</keyword>
<evidence type="ECO:0000313" key="6">
    <source>
        <dbReference type="EMBL" id="MBK1704194.1"/>
    </source>
</evidence>
<dbReference type="GO" id="GO:0016874">
    <property type="term" value="F:ligase activity"/>
    <property type="evidence" value="ECO:0007669"/>
    <property type="project" value="UniProtKB-KW"/>
</dbReference>
<keyword evidence="4" id="KW-1133">Transmembrane helix</keyword>
<reference evidence="6" key="2">
    <citation type="journal article" date="2020" name="Microorganisms">
        <title>Osmotic Adaptation and Compatible Solute Biosynthesis of Phototrophic Bacteria as Revealed from Genome Analyses.</title>
        <authorList>
            <person name="Imhoff J.F."/>
            <person name="Rahn T."/>
            <person name="Kunzel S."/>
            <person name="Keller A."/>
            <person name="Neulinger S.C."/>
        </authorList>
    </citation>
    <scope>NUCLEOTIDE SEQUENCE</scope>
    <source>
        <strain evidence="6">DSM 11080</strain>
    </source>
</reference>
<evidence type="ECO:0000256" key="1">
    <source>
        <dbReference type="ARBA" id="ARBA00006432"/>
    </source>
</evidence>